<feature type="region of interest" description="Disordered" evidence="1">
    <location>
        <begin position="113"/>
        <end position="133"/>
    </location>
</feature>
<feature type="compositionally biased region" description="Basic residues" evidence="1">
    <location>
        <begin position="44"/>
        <end position="53"/>
    </location>
</feature>
<proteinExistence type="predicted"/>
<dbReference type="EMBL" id="LT608270">
    <property type="protein sequence ID" value="SCO59181.1"/>
    <property type="molecule type" value="Genomic_DNA"/>
</dbReference>
<dbReference type="VEuPathDB" id="PlasmoDB:PBANKA_0619500"/>
<gene>
    <name evidence="2" type="ORF">PBNK65E_000110100</name>
    <name evidence="3" type="ORF">PBSP11RLL_000109500</name>
</gene>
<evidence type="ECO:0008006" key="6">
    <source>
        <dbReference type="Google" id="ProtNLM"/>
    </source>
</evidence>
<evidence type="ECO:0000313" key="2">
    <source>
        <dbReference type="EMBL" id="SCN23620.1"/>
    </source>
</evidence>
<evidence type="ECO:0000313" key="4">
    <source>
        <dbReference type="Proteomes" id="UP000219974"/>
    </source>
</evidence>
<dbReference type="Proteomes" id="UP000219974">
    <property type="component" value="Chromosome 6"/>
</dbReference>
<accession>A0A1D3PX31</accession>
<dbReference type="Proteomes" id="UP000220214">
    <property type="component" value="Chromosome 6"/>
</dbReference>
<sequence length="240" mass="28808">MTKVKKKKFNCNDCKKTIKMKEKGKYEDHVIKKHNKTIKDSTKKKINKEKKKINSYDNDYSDHTRNYRHGNKNKDDKYWSYNNKSVYYYPSKKTENIENASDSSDHCLKNKKKHIQRSNSLDENDYKNSKGNNKSKMKKLGFSYNSFNYFNDSIEKNKLSHKYIVEEKLKYEKDVFEKAYGLSLQSDEYFDNFLFETKSGEKHINKNTGKTSMQYECYSCKAKNYYSNVQCYKCKKLRKK</sequence>
<organism evidence="2 5">
    <name type="scientific">Plasmodium berghei</name>
    <dbReference type="NCBI Taxonomy" id="5821"/>
    <lineage>
        <taxon>Eukaryota</taxon>
        <taxon>Sar</taxon>
        <taxon>Alveolata</taxon>
        <taxon>Apicomplexa</taxon>
        <taxon>Aconoidasida</taxon>
        <taxon>Haemosporida</taxon>
        <taxon>Plasmodiidae</taxon>
        <taxon>Plasmodium</taxon>
        <taxon>Plasmodium (Vinckeia)</taxon>
    </lineage>
</organism>
<evidence type="ECO:0000313" key="5">
    <source>
        <dbReference type="Proteomes" id="UP000220214"/>
    </source>
</evidence>
<dbReference type="EMBL" id="LT614632">
    <property type="protein sequence ID" value="SCN23620.1"/>
    <property type="molecule type" value="Genomic_DNA"/>
</dbReference>
<protein>
    <recommendedName>
        <fullName evidence="6">Zinc finger protein</fullName>
    </recommendedName>
</protein>
<evidence type="ECO:0000256" key="1">
    <source>
        <dbReference type="SAM" id="MobiDB-lite"/>
    </source>
</evidence>
<feature type="region of interest" description="Disordered" evidence="1">
    <location>
        <begin position="38"/>
        <end position="75"/>
    </location>
</feature>
<dbReference type="AlphaFoldDB" id="A0A1D3PX31"/>
<reference evidence="2 5" key="1">
    <citation type="submission" date="2016-05" db="EMBL/GenBank/DDBJ databases">
        <authorList>
            <consortium name="Pathogen Informatics"/>
        </authorList>
    </citation>
    <scope>NUCLEOTIDE SEQUENCE [LARGE SCALE GENOMIC DNA]</scope>
    <source>
        <strain evidence="2 5">NK65e</strain>
        <strain evidence="3 4">SP11 RLL</strain>
    </source>
</reference>
<name>A0A1D3PX31_PLABE</name>
<evidence type="ECO:0000313" key="3">
    <source>
        <dbReference type="EMBL" id="SCO59181.1"/>
    </source>
</evidence>